<accession>A0AA38MR57</accession>
<evidence type="ECO:0000313" key="14">
    <source>
        <dbReference type="Proteomes" id="UP001168821"/>
    </source>
</evidence>
<evidence type="ECO:0000256" key="6">
    <source>
        <dbReference type="ARBA" id="ARBA00023212"/>
    </source>
</evidence>
<feature type="region of interest" description="Disordered" evidence="10">
    <location>
        <begin position="262"/>
        <end position="372"/>
    </location>
</feature>
<evidence type="ECO:0000256" key="8">
    <source>
        <dbReference type="ARBA" id="ARBA00043971"/>
    </source>
</evidence>
<dbReference type="InterPro" id="IPR042576">
    <property type="entry name" value="TRAF3IP1_N_sf"/>
</dbReference>
<organism evidence="13 14">
    <name type="scientific">Zophobas morio</name>
    <dbReference type="NCBI Taxonomy" id="2755281"/>
    <lineage>
        <taxon>Eukaryota</taxon>
        <taxon>Metazoa</taxon>
        <taxon>Ecdysozoa</taxon>
        <taxon>Arthropoda</taxon>
        <taxon>Hexapoda</taxon>
        <taxon>Insecta</taxon>
        <taxon>Pterygota</taxon>
        <taxon>Neoptera</taxon>
        <taxon>Endopterygota</taxon>
        <taxon>Coleoptera</taxon>
        <taxon>Polyphaga</taxon>
        <taxon>Cucujiformia</taxon>
        <taxon>Tenebrionidae</taxon>
        <taxon>Zophobas</taxon>
    </lineage>
</organism>
<dbReference type="FunFam" id="1.10.418.50:FF:000001">
    <property type="entry name" value="TRAF3-interacting protein 1 isoform X1"/>
    <property type="match status" value="1"/>
</dbReference>
<gene>
    <name evidence="13" type="ORF">Zmor_000902</name>
</gene>
<dbReference type="PANTHER" id="PTHR31363">
    <property type="entry name" value="TRAF3-INTERACTING PROTEIN 1"/>
    <property type="match status" value="1"/>
</dbReference>
<feature type="domain" description="TRAF3-interacting protein 1 C-terminal" evidence="12">
    <location>
        <begin position="420"/>
        <end position="564"/>
    </location>
</feature>
<keyword evidence="7" id="KW-0966">Cell projection</keyword>
<feature type="domain" description="TRAF3-interacting protein 1 N-terminal" evidence="11">
    <location>
        <begin position="10"/>
        <end position="118"/>
    </location>
</feature>
<evidence type="ECO:0000259" key="12">
    <source>
        <dbReference type="Pfam" id="PF17749"/>
    </source>
</evidence>
<dbReference type="GO" id="GO:0060271">
    <property type="term" value="P:cilium assembly"/>
    <property type="evidence" value="ECO:0007669"/>
    <property type="project" value="TreeGrafter"/>
</dbReference>
<feature type="region of interest" description="Disordered" evidence="10">
    <location>
        <begin position="143"/>
        <end position="234"/>
    </location>
</feature>
<keyword evidence="6" id="KW-0206">Cytoskeleton</keyword>
<evidence type="ECO:0000256" key="4">
    <source>
        <dbReference type="ARBA" id="ARBA00022794"/>
    </source>
</evidence>
<dbReference type="AlphaFoldDB" id="A0AA38MR57"/>
<reference evidence="13" key="1">
    <citation type="journal article" date="2023" name="G3 (Bethesda)">
        <title>Whole genome assemblies of Zophobas morio and Tenebrio molitor.</title>
        <authorList>
            <person name="Kaur S."/>
            <person name="Stinson S.A."/>
            <person name="diCenzo G.C."/>
        </authorList>
    </citation>
    <scope>NUCLEOTIDE SEQUENCE</scope>
    <source>
        <strain evidence="13">QUZm001</strain>
    </source>
</reference>
<dbReference type="EMBL" id="JALNTZ010000001">
    <property type="protein sequence ID" value="KAJ3665406.1"/>
    <property type="molecule type" value="Genomic_DNA"/>
</dbReference>
<dbReference type="GO" id="GO:0048731">
    <property type="term" value="P:system development"/>
    <property type="evidence" value="ECO:0007669"/>
    <property type="project" value="UniProtKB-ARBA"/>
</dbReference>
<dbReference type="GO" id="GO:0042073">
    <property type="term" value="P:intraciliary transport"/>
    <property type="evidence" value="ECO:0007669"/>
    <property type="project" value="TreeGrafter"/>
</dbReference>
<feature type="compositionally biased region" description="Basic and acidic residues" evidence="10">
    <location>
        <begin position="168"/>
        <end position="177"/>
    </location>
</feature>
<evidence type="ECO:0000256" key="7">
    <source>
        <dbReference type="ARBA" id="ARBA00023273"/>
    </source>
</evidence>
<dbReference type="GO" id="GO:0005930">
    <property type="term" value="C:axoneme"/>
    <property type="evidence" value="ECO:0007669"/>
    <property type="project" value="UniProtKB-SubCell"/>
</dbReference>
<comment type="caution">
    <text evidence="13">The sequence shown here is derived from an EMBL/GenBank/DDBJ whole genome shotgun (WGS) entry which is preliminary data.</text>
</comment>
<keyword evidence="5" id="KW-0175">Coiled coil</keyword>
<evidence type="ECO:0000256" key="10">
    <source>
        <dbReference type="SAM" id="MobiDB-lite"/>
    </source>
</evidence>
<keyword evidence="14" id="KW-1185">Reference proteome</keyword>
<dbReference type="GO" id="GO:0048513">
    <property type="term" value="P:animal organ development"/>
    <property type="evidence" value="ECO:0007669"/>
    <property type="project" value="UniProtKB-ARBA"/>
</dbReference>
<feature type="compositionally biased region" description="Polar residues" evidence="10">
    <location>
        <begin position="262"/>
        <end position="278"/>
    </location>
</feature>
<dbReference type="PANTHER" id="PTHR31363:SF0">
    <property type="entry name" value="TRAF3-INTERACTING PROTEIN 1"/>
    <property type="match status" value="1"/>
</dbReference>
<evidence type="ECO:0000256" key="9">
    <source>
        <dbReference type="ARBA" id="ARBA00070492"/>
    </source>
</evidence>
<dbReference type="Pfam" id="PF10243">
    <property type="entry name" value="MIP-T3"/>
    <property type="match status" value="1"/>
</dbReference>
<evidence type="ECO:0000313" key="13">
    <source>
        <dbReference type="EMBL" id="KAJ3665406.1"/>
    </source>
</evidence>
<feature type="compositionally biased region" description="Basic and acidic residues" evidence="10">
    <location>
        <begin position="224"/>
        <end position="234"/>
    </location>
</feature>
<keyword evidence="3" id="KW-0963">Cytoplasm</keyword>
<evidence type="ECO:0000256" key="3">
    <source>
        <dbReference type="ARBA" id="ARBA00022490"/>
    </source>
</evidence>
<dbReference type="InterPro" id="IPR041476">
    <property type="entry name" value="TRAF3IP1_C"/>
</dbReference>
<feature type="compositionally biased region" description="Basic and acidic residues" evidence="10">
    <location>
        <begin position="148"/>
        <end position="157"/>
    </location>
</feature>
<dbReference type="InterPro" id="IPR018799">
    <property type="entry name" value="TRAF3IP1"/>
</dbReference>
<comment type="similarity">
    <text evidence="8">Belongs to the TRAF3IP1 family.</text>
</comment>
<comment type="subcellular location">
    <subcellularLocation>
        <location evidence="2">Cytoplasm</location>
        <location evidence="2">Cytoskeleton</location>
        <location evidence="2">Cilium axoneme</location>
    </subcellularLocation>
    <subcellularLocation>
        <location evidence="1">Cytoplasm</location>
        <location evidence="1">Cytoskeleton</location>
        <location evidence="1">Cilium basal body</location>
    </subcellularLocation>
</comment>
<dbReference type="GO" id="GO:0008017">
    <property type="term" value="F:microtubule binding"/>
    <property type="evidence" value="ECO:0007669"/>
    <property type="project" value="InterPro"/>
</dbReference>
<dbReference type="Gene3D" id="1.10.418.50">
    <property type="entry name" value="Microtubule-binding protein MIP-T3"/>
    <property type="match status" value="1"/>
</dbReference>
<evidence type="ECO:0000259" key="11">
    <source>
        <dbReference type="Pfam" id="PF10243"/>
    </source>
</evidence>
<sequence length="565" mass="63846">MPEEIKHEVVLKTQKSLGKYVKKPPLSDKLLKKPPFRFLHDVINTVIKETGFLKGLFSEEELNSEKVKEKDAKLAFLSKLIDAVKALTNTDLAVRPSKIIAGLEPTETNLLLQAIAKAIEKKVDSTEYINKLQSGQIITNEKNKKIKKPAEKNDKVKKTTKTTYANETKTRPSKTNEKQVNNETPKSTDRDKNKTRRTSKETKSKPDSEEVKTKTKEKSKKKDKIKEIVSDDVIQTEKENVQNAASTLDTAAEVSKINAKNAAQTAEISNNEANSNRSVPDEDTIKISVEGPESSLVSETKTENETKKRSTSASRPKSARPRSGDLKDKVIQEESREPVHIQSRPKSSLRPPSVRPSSARPGAPRLRPDSALPIKEIVPMGKINVIVENFDKDDEEETVIIQSNPEVVEEHVDNISDVPRDNKGHLVEQILEQINESEVNKVSTTENEWQKDIFYGKDSTTKETNNLRSLIQTLTKTANPLGKLLNYLHEDIDAMHAELESWTHTKRQLSDEIDKQRKISAEKNKPLVLQLEHLNQEIRKIDDELVITRNNILRNDAKIKELLSK</sequence>
<feature type="compositionally biased region" description="Low complexity" evidence="10">
    <location>
        <begin position="344"/>
        <end position="365"/>
    </location>
</feature>
<dbReference type="GO" id="GO:0070507">
    <property type="term" value="P:regulation of microtubule cytoskeleton organization"/>
    <property type="evidence" value="ECO:0007669"/>
    <property type="project" value="TreeGrafter"/>
</dbReference>
<dbReference type="GO" id="GO:0030992">
    <property type="term" value="C:intraciliary transport particle B"/>
    <property type="evidence" value="ECO:0007669"/>
    <property type="project" value="TreeGrafter"/>
</dbReference>
<dbReference type="Proteomes" id="UP001168821">
    <property type="component" value="Unassembled WGS sequence"/>
</dbReference>
<evidence type="ECO:0000256" key="1">
    <source>
        <dbReference type="ARBA" id="ARBA00004120"/>
    </source>
</evidence>
<evidence type="ECO:0000256" key="2">
    <source>
        <dbReference type="ARBA" id="ARBA00004430"/>
    </source>
</evidence>
<feature type="compositionally biased region" description="Basic and acidic residues" evidence="10">
    <location>
        <begin position="322"/>
        <end position="339"/>
    </location>
</feature>
<keyword evidence="4" id="KW-0970">Cilium biogenesis/degradation</keyword>
<protein>
    <recommendedName>
        <fullName evidence="9">TRAF3-interacting protein 1</fullName>
    </recommendedName>
</protein>
<evidence type="ECO:0000256" key="5">
    <source>
        <dbReference type="ARBA" id="ARBA00023054"/>
    </source>
</evidence>
<dbReference type="InterPro" id="IPR040468">
    <property type="entry name" value="TRAF3IP1_N"/>
</dbReference>
<name>A0AA38MR57_9CUCU</name>
<dbReference type="Pfam" id="PF17749">
    <property type="entry name" value="MIP-T3_C"/>
    <property type="match status" value="1"/>
</dbReference>
<proteinExistence type="inferred from homology"/>
<dbReference type="GO" id="GO:0036064">
    <property type="term" value="C:ciliary basal body"/>
    <property type="evidence" value="ECO:0007669"/>
    <property type="project" value="TreeGrafter"/>
</dbReference>
<feature type="compositionally biased region" description="Basic and acidic residues" evidence="10">
    <location>
        <begin position="186"/>
        <end position="216"/>
    </location>
</feature>